<dbReference type="AlphaFoldDB" id="A0A482V880"/>
<evidence type="ECO:0000256" key="1">
    <source>
        <dbReference type="ARBA" id="ARBA00001958"/>
    </source>
</evidence>
<protein>
    <recommendedName>
        <fullName evidence="4 13">Pyruvate kinase</fullName>
        <ecNumber evidence="4 13">2.7.1.40</ecNumber>
    </recommendedName>
</protein>
<dbReference type="EC" id="2.7.1.40" evidence="4 13"/>
<evidence type="ECO:0000256" key="5">
    <source>
        <dbReference type="ARBA" id="ARBA00022679"/>
    </source>
</evidence>
<feature type="domain" description="Pyruvate kinase barrel" evidence="14">
    <location>
        <begin position="53"/>
        <end position="263"/>
    </location>
</feature>
<keyword evidence="12" id="KW-0670">Pyruvate</keyword>
<keyword evidence="7" id="KW-0547">Nucleotide-binding</keyword>
<dbReference type="FunFam" id="2.40.33.10:FF:000023">
    <property type="entry name" value="Pyruvate kinase PKM"/>
    <property type="match status" value="1"/>
</dbReference>
<comment type="pathway">
    <text evidence="2 13">Carbohydrate degradation; glycolysis; pyruvate from D-glyceraldehyde 3-phosphate: step 5/5.</text>
</comment>
<keyword evidence="6" id="KW-0479">Metal-binding</keyword>
<evidence type="ECO:0000313" key="15">
    <source>
        <dbReference type="EMBL" id="RZB39433.1"/>
    </source>
</evidence>
<dbReference type="SUPFAM" id="SSF51621">
    <property type="entry name" value="Phosphoenolpyruvate/pyruvate domain"/>
    <property type="match status" value="1"/>
</dbReference>
<evidence type="ECO:0000259" key="14">
    <source>
        <dbReference type="Pfam" id="PF00224"/>
    </source>
</evidence>
<dbReference type="InterPro" id="IPR001697">
    <property type="entry name" value="Pyr_Knase"/>
</dbReference>
<dbReference type="GO" id="GO:0000287">
    <property type="term" value="F:magnesium ion binding"/>
    <property type="evidence" value="ECO:0007669"/>
    <property type="project" value="InterPro"/>
</dbReference>
<evidence type="ECO:0000313" key="16">
    <source>
        <dbReference type="Proteomes" id="UP000292052"/>
    </source>
</evidence>
<dbReference type="GO" id="GO:0016301">
    <property type="term" value="F:kinase activity"/>
    <property type="evidence" value="ECO:0007669"/>
    <property type="project" value="UniProtKB-KW"/>
</dbReference>
<keyword evidence="8 13" id="KW-0418">Kinase</keyword>
<dbReference type="Gene3D" id="2.40.33.10">
    <property type="entry name" value="PK beta-barrel domain-like"/>
    <property type="match status" value="1"/>
</dbReference>
<dbReference type="InterPro" id="IPR011037">
    <property type="entry name" value="Pyrv_Knase-like_insert_dom_sf"/>
</dbReference>
<evidence type="ECO:0000256" key="6">
    <source>
        <dbReference type="ARBA" id="ARBA00022723"/>
    </source>
</evidence>
<evidence type="ECO:0000256" key="3">
    <source>
        <dbReference type="ARBA" id="ARBA00008663"/>
    </source>
</evidence>
<keyword evidence="9" id="KW-0067">ATP-binding</keyword>
<evidence type="ECO:0000256" key="7">
    <source>
        <dbReference type="ARBA" id="ARBA00022741"/>
    </source>
</evidence>
<dbReference type="UniPathway" id="UPA00109">
    <property type="reaction ID" value="UER00188"/>
</dbReference>
<dbReference type="GO" id="GO:0005524">
    <property type="term" value="F:ATP binding"/>
    <property type="evidence" value="ECO:0007669"/>
    <property type="project" value="UniProtKB-KW"/>
</dbReference>
<keyword evidence="11 13" id="KW-0324">Glycolysis</keyword>
<dbReference type="Gene3D" id="3.20.20.60">
    <property type="entry name" value="Phosphoenolpyruvate-binding domains"/>
    <property type="match status" value="1"/>
</dbReference>
<evidence type="ECO:0000256" key="2">
    <source>
        <dbReference type="ARBA" id="ARBA00004997"/>
    </source>
</evidence>
<reference evidence="15 16" key="1">
    <citation type="submission" date="2017-03" db="EMBL/GenBank/DDBJ databases">
        <title>Genome of the blue death feigning beetle - Asbolus verrucosus.</title>
        <authorList>
            <person name="Rider S.D."/>
        </authorList>
    </citation>
    <scope>NUCLEOTIDE SEQUENCE [LARGE SCALE GENOMIC DNA]</scope>
    <source>
        <strain evidence="15">Butters</strain>
        <tissue evidence="15">Head and leg muscle</tissue>
    </source>
</reference>
<dbReference type="Proteomes" id="UP000292052">
    <property type="component" value="Unassembled WGS sequence"/>
</dbReference>
<dbReference type="OrthoDB" id="108365at2759"/>
<organism evidence="15 16">
    <name type="scientific">Asbolus verrucosus</name>
    <name type="common">Desert ironclad beetle</name>
    <dbReference type="NCBI Taxonomy" id="1661398"/>
    <lineage>
        <taxon>Eukaryota</taxon>
        <taxon>Metazoa</taxon>
        <taxon>Ecdysozoa</taxon>
        <taxon>Arthropoda</taxon>
        <taxon>Hexapoda</taxon>
        <taxon>Insecta</taxon>
        <taxon>Pterygota</taxon>
        <taxon>Neoptera</taxon>
        <taxon>Endopterygota</taxon>
        <taxon>Coleoptera</taxon>
        <taxon>Polyphaga</taxon>
        <taxon>Cucujiformia</taxon>
        <taxon>Tenebrionidae</taxon>
        <taxon>Pimeliinae</taxon>
        <taxon>Asbolus</taxon>
    </lineage>
</organism>
<accession>A0A482V880</accession>
<comment type="cofactor">
    <cofactor evidence="1">
        <name>K(+)</name>
        <dbReference type="ChEBI" id="CHEBI:29103"/>
    </cofactor>
</comment>
<dbReference type="PANTHER" id="PTHR11817">
    <property type="entry name" value="PYRUVATE KINASE"/>
    <property type="match status" value="1"/>
</dbReference>
<dbReference type="SUPFAM" id="SSF50800">
    <property type="entry name" value="PK beta-barrel domain-like"/>
    <property type="match status" value="1"/>
</dbReference>
<comment type="catalytic activity">
    <reaction evidence="13">
        <text>pyruvate + ATP = phosphoenolpyruvate + ADP + H(+)</text>
        <dbReference type="Rhea" id="RHEA:18157"/>
        <dbReference type="ChEBI" id="CHEBI:15361"/>
        <dbReference type="ChEBI" id="CHEBI:15378"/>
        <dbReference type="ChEBI" id="CHEBI:30616"/>
        <dbReference type="ChEBI" id="CHEBI:58702"/>
        <dbReference type="ChEBI" id="CHEBI:456216"/>
        <dbReference type="EC" id="2.7.1.40"/>
    </reaction>
</comment>
<keyword evidence="10 13" id="KW-0460">Magnesium</keyword>
<dbReference type="InterPro" id="IPR015813">
    <property type="entry name" value="Pyrv/PenolPyrv_kinase-like_dom"/>
</dbReference>
<proteinExistence type="inferred from homology"/>
<sequence>MVWTTIYDRNKNEMGNPNIPPQQLVAGAADYFLDHNCELDFQFTPAQVCFCGVIRTIGPASRDPEMLEKMMETGMNIARLNFSHGSHGTTPKQFKTFALPKKLGMAYPLAIALDTKGPEIRTGLLEAGGSTEIELKKGETIKLTTDKTYAEKGNSNIIYIDYDNIQKVVQVGNKIYVDDGLIWLVCTAIQRSILTNTIENGRTFGSRKGINLLGVPVVLPAVSEKDKSDLVFAVQQGLDMVFASFIRGAALTEIRNIQGPEGRFWK</sequence>
<dbReference type="InterPro" id="IPR040442">
    <property type="entry name" value="Pyrv_kinase-like_dom_sf"/>
</dbReference>
<dbReference type="EMBL" id="QDEB01128165">
    <property type="protein sequence ID" value="RZB39433.1"/>
    <property type="molecule type" value="Genomic_DNA"/>
</dbReference>
<evidence type="ECO:0000256" key="4">
    <source>
        <dbReference type="ARBA" id="ARBA00012142"/>
    </source>
</evidence>
<evidence type="ECO:0000256" key="12">
    <source>
        <dbReference type="ARBA" id="ARBA00023317"/>
    </source>
</evidence>
<evidence type="ECO:0000256" key="10">
    <source>
        <dbReference type="ARBA" id="ARBA00022842"/>
    </source>
</evidence>
<dbReference type="PRINTS" id="PR01050">
    <property type="entry name" value="PYRUVTKNASE"/>
</dbReference>
<dbReference type="GO" id="GO:0004743">
    <property type="term" value="F:pyruvate kinase activity"/>
    <property type="evidence" value="ECO:0007669"/>
    <property type="project" value="UniProtKB-EC"/>
</dbReference>
<comment type="similarity">
    <text evidence="3 13">Belongs to the pyruvate kinase family.</text>
</comment>
<dbReference type="STRING" id="1661398.A0A482V880"/>
<dbReference type="GO" id="GO:0030955">
    <property type="term" value="F:potassium ion binding"/>
    <property type="evidence" value="ECO:0007669"/>
    <property type="project" value="InterPro"/>
</dbReference>
<dbReference type="Pfam" id="PF00224">
    <property type="entry name" value="PK"/>
    <property type="match status" value="1"/>
</dbReference>
<evidence type="ECO:0000256" key="11">
    <source>
        <dbReference type="ARBA" id="ARBA00023152"/>
    </source>
</evidence>
<name>A0A482V880_ASBVE</name>
<dbReference type="InterPro" id="IPR015806">
    <property type="entry name" value="Pyrv_Knase_insert_dom_sf"/>
</dbReference>
<dbReference type="InterPro" id="IPR015793">
    <property type="entry name" value="Pyrv_Knase_brl"/>
</dbReference>
<evidence type="ECO:0000256" key="8">
    <source>
        <dbReference type="ARBA" id="ARBA00022777"/>
    </source>
</evidence>
<keyword evidence="5 13" id="KW-0808">Transferase</keyword>
<gene>
    <name evidence="15" type="ORF">BDFB_014054</name>
</gene>
<evidence type="ECO:0000256" key="9">
    <source>
        <dbReference type="ARBA" id="ARBA00022840"/>
    </source>
</evidence>
<comment type="caution">
    <text evidence="15">The sequence shown here is derived from an EMBL/GenBank/DDBJ whole genome shotgun (WGS) entry which is preliminary data.</text>
</comment>
<evidence type="ECO:0000256" key="13">
    <source>
        <dbReference type="RuleBase" id="RU000504"/>
    </source>
</evidence>
<keyword evidence="16" id="KW-1185">Reference proteome</keyword>